<comment type="caution">
    <text evidence="10">Lacks conserved residue(s) required for the propagation of feature annotation.</text>
</comment>
<dbReference type="GO" id="GO:0007165">
    <property type="term" value="P:signal transduction"/>
    <property type="evidence" value="ECO:0007669"/>
    <property type="project" value="UniProtKB-KW"/>
</dbReference>
<proteinExistence type="evidence at transcript level"/>
<keyword evidence="2" id="KW-1003">Cell membrane</keyword>
<comment type="subcellular location">
    <subcellularLocation>
        <location evidence="1 10">Cell membrane</location>
        <topology evidence="1 10">Multi-pass membrane protein</topology>
    </subcellularLocation>
</comment>
<dbReference type="GO" id="GO:0004984">
    <property type="term" value="F:olfactory receptor activity"/>
    <property type="evidence" value="ECO:0007669"/>
    <property type="project" value="InterPro"/>
</dbReference>
<comment type="similarity">
    <text evidence="10">Belongs to the insect chemoreceptor superfamily. Heteromeric odorant receptor channel (TC 1.A.69) family.</text>
</comment>
<keyword evidence="3 10" id="KW-0716">Sensory transduction</keyword>
<evidence type="ECO:0000256" key="1">
    <source>
        <dbReference type="ARBA" id="ARBA00004651"/>
    </source>
</evidence>
<dbReference type="GO" id="GO:0005549">
    <property type="term" value="F:odorant binding"/>
    <property type="evidence" value="ECO:0007669"/>
    <property type="project" value="InterPro"/>
</dbReference>
<dbReference type="Pfam" id="PF02949">
    <property type="entry name" value="7tm_6"/>
    <property type="match status" value="1"/>
</dbReference>
<evidence type="ECO:0000256" key="5">
    <source>
        <dbReference type="ARBA" id="ARBA00022725"/>
    </source>
</evidence>
<dbReference type="PANTHER" id="PTHR21137:SF35">
    <property type="entry name" value="ODORANT RECEPTOR 19A-RELATED"/>
    <property type="match status" value="1"/>
</dbReference>
<dbReference type="AlphaFoldDB" id="A0A6M6DM20"/>
<evidence type="ECO:0000256" key="3">
    <source>
        <dbReference type="ARBA" id="ARBA00022606"/>
    </source>
</evidence>
<dbReference type="InterPro" id="IPR004117">
    <property type="entry name" value="7tm6_olfct_rcpt"/>
</dbReference>
<keyword evidence="7 10" id="KW-0472">Membrane</keyword>
<feature type="transmembrane region" description="Helical" evidence="10">
    <location>
        <begin position="333"/>
        <end position="356"/>
    </location>
</feature>
<reference evidence="11" key="1">
    <citation type="submission" date="2020-01" db="EMBL/GenBank/DDBJ databases">
        <title>Identification and Expression Profiles Analysis of Chemosensory Genes from the Antennal Transcriptome of Ceracris kiangsu Tsai (Orthoptera: Acrididae).</title>
        <authorList>
            <person name="Li R."/>
            <person name="Jiang G.-f."/>
        </authorList>
    </citation>
    <scope>NUCLEOTIDE SEQUENCE</scope>
</reference>
<dbReference type="EMBL" id="MT072635">
    <property type="protein sequence ID" value="QJX74363.1"/>
    <property type="molecule type" value="mRNA"/>
</dbReference>
<keyword evidence="9 10" id="KW-0807">Transducer</keyword>
<keyword evidence="4 10" id="KW-0812">Transmembrane</keyword>
<protein>
    <recommendedName>
        <fullName evidence="10">Odorant receptor</fullName>
    </recommendedName>
</protein>
<keyword evidence="6 10" id="KW-1133">Transmembrane helix</keyword>
<evidence type="ECO:0000256" key="4">
    <source>
        <dbReference type="ARBA" id="ARBA00022692"/>
    </source>
</evidence>
<feature type="transmembrane region" description="Helical" evidence="10">
    <location>
        <begin position="153"/>
        <end position="171"/>
    </location>
</feature>
<feature type="transmembrane region" description="Helical" evidence="10">
    <location>
        <begin position="368"/>
        <end position="389"/>
    </location>
</feature>
<name>A0A6M6DM20_CERKI</name>
<evidence type="ECO:0000256" key="9">
    <source>
        <dbReference type="ARBA" id="ARBA00023224"/>
    </source>
</evidence>
<evidence type="ECO:0000256" key="6">
    <source>
        <dbReference type="ARBA" id="ARBA00022989"/>
    </source>
</evidence>
<dbReference type="PANTHER" id="PTHR21137">
    <property type="entry name" value="ODORANT RECEPTOR"/>
    <property type="match status" value="1"/>
</dbReference>
<evidence type="ECO:0000256" key="8">
    <source>
        <dbReference type="ARBA" id="ARBA00023170"/>
    </source>
</evidence>
<dbReference type="GO" id="GO:0005886">
    <property type="term" value="C:plasma membrane"/>
    <property type="evidence" value="ECO:0007669"/>
    <property type="project" value="UniProtKB-SubCell"/>
</dbReference>
<evidence type="ECO:0000256" key="7">
    <source>
        <dbReference type="ARBA" id="ARBA00023136"/>
    </source>
</evidence>
<sequence length="462" mass="51655">MPPRTTCCCTLPVLTQFEVSDENRRQSDGFPLLGPGATLRRVMGLWRPEGGGGGGWRGGGARAAVTLAAIAFPVACSVLKLCADPPRPLEEVTLCGFVACMDFGFLIKAALFIKQRGTMRQLVRLLWETREKYTNGQNNERARARYQKLVRRMYVYMQAVVVPALACWVWSPLLSRAVLTSRQNATDASRQLPVHVWLPADVNRSPTYEALFAAQSFSLMVLSQATVCMDVFFVHLMLMVAAELEVLNNNVSTMQRGNVQRGRSTYVETTVIQDENNGGPTFTSSDHCLGVAVTSSQRDQNEHMYVELVKNVRHHQAVLSSVNLLQKAMNPSIFILLFINMANLCGTVFVAAVLLQRDGNITKALKELMLIPCVLYETGMYCICGHMIINQSEKLVMSAFSCGWTDCDRRFKRSLLIFMMAAMRPLEITVGKMCKLSKQMLLQVLNGSYALLNMLYHFHRTL</sequence>
<evidence type="ECO:0000256" key="10">
    <source>
        <dbReference type="RuleBase" id="RU351113"/>
    </source>
</evidence>
<organism evidence="11">
    <name type="scientific">Ceracris kiangsu</name>
    <name type="common">Yellow-spined bamboo locust</name>
    <name type="synonym">Rammeacris kiangsu</name>
    <dbReference type="NCBI Taxonomy" id="227354"/>
    <lineage>
        <taxon>Eukaryota</taxon>
        <taxon>Metazoa</taxon>
        <taxon>Ecdysozoa</taxon>
        <taxon>Arthropoda</taxon>
        <taxon>Hexapoda</taxon>
        <taxon>Insecta</taxon>
        <taxon>Pterygota</taxon>
        <taxon>Neoptera</taxon>
        <taxon>Polyneoptera</taxon>
        <taxon>Orthoptera</taxon>
        <taxon>Caelifera</taxon>
        <taxon>Acrididea</taxon>
        <taxon>Acridomorpha</taxon>
        <taxon>Acridoidea</taxon>
        <taxon>Acrididae</taxon>
        <taxon>Gomphocerinae</taxon>
        <taxon>Ceracris</taxon>
    </lineage>
</organism>
<keyword evidence="5 10" id="KW-0552">Olfaction</keyword>
<evidence type="ECO:0000256" key="2">
    <source>
        <dbReference type="ARBA" id="ARBA00022475"/>
    </source>
</evidence>
<accession>A0A6M6DM20</accession>
<evidence type="ECO:0000313" key="11">
    <source>
        <dbReference type="EMBL" id="QJX74363.1"/>
    </source>
</evidence>
<keyword evidence="8 10" id="KW-0675">Receptor</keyword>